<organism evidence="2 3">
    <name type="scientific">Candidatus Magasanikbacteria bacterium GW2011_GWA2_42_32</name>
    <dbReference type="NCBI Taxonomy" id="1619039"/>
    <lineage>
        <taxon>Bacteria</taxon>
        <taxon>Candidatus Magasanikiibacteriota</taxon>
    </lineage>
</organism>
<comment type="caution">
    <text evidence="2">The sequence shown here is derived from an EMBL/GenBank/DDBJ whole genome shotgun (WGS) entry which is preliminary data.</text>
</comment>
<feature type="transmembrane region" description="Helical" evidence="1">
    <location>
        <begin position="69"/>
        <end position="90"/>
    </location>
</feature>
<feature type="transmembrane region" description="Helical" evidence="1">
    <location>
        <begin position="111"/>
        <end position="130"/>
    </location>
</feature>
<dbReference type="AlphaFoldDB" id="A0A0G1A7Y2"/>
<dbReference type="EMBL" id="LCDO01000003">
    <property type="protein sequence ID" value="KKS57145.1"/>
    <property type="molecule type" value="Genomic_DNA"/>
</dbReference>
<evidence type="ECO:0000313" key="2">
    <source>
        <dbReference type="EMBL" id="KKS57145.1"/>
    </source>
</evidence>
<name>A0A0G1A7Y2_9BACT</name>
<dbReference type="Pfam" id="PF18895">
    <property type="entry name" value="T4SS_pilin"/>
    <property type="match status" value="1"/>
</dbReference>
<dbReference type="Proteomes" id="UP000034837">
    <property type="component" value="Unassembled WGS sequence"/>
</dbReference>
<protein>
    <submittedName>
        <fullName evidence="2">Uncharacterized protein</fullName>
    </submittedName>
</protein>
<proteinExistence type="predicted"/>
<accession>A0A0G1A7Y2</accession>
<gene>
    <name evidence="2" type="ORF">UV20_C0003G0087</name>
</gene>
<keyword evidence="1" id="KW-0812">Transmembrane</keyword>
<dbReference type="InterPro" id="IPR043993">
    <property type="entry name" value="T4SS_pilin"/>
</dbReference>
<sequence>MSLLWLNKSMFKKIFVFSLSILFCLTILTPAVAQLGNFKNALEITNQSAQKTGLNTSENSTVEAYVTRLTGYALSLIGIIFFVLMIYGGFKWMLAKGDTKDVETAKDTITMAIIGIIVVILAYAISQFLITRIVAAVTT</sequence>
<keyword evidence="1" id="KW-1133">Transmembrane helix</keyword>
<keyword evidence="1" id="KW-0472">Membrane</keyword>
<reference evidence="2 3" key="1">
    <citation type="journal article" date="2015" name="Nature">
        <title>rRNA introns, odd ribosomes, and small enigmatic genomes across a large radiation of phyla.</title>
        <authorList>
            <person name="Brown C.T."/>
            <person name="Hug L.A."/>
            <person name="Thomas B.C."/>
            <person name="Sharon I."/>
            <person name="Castelle C.J."/>
            <person name="Singh A."/>
            <person name="Wilkins M.J."/>
            <person name="Williams K.H."/>
            <person name="Banfield J.F."/>
        </authorList>
    </citation>
    <scope>NUCLEOTIDE SEQUENCE [LARGE SCALE GENOMIC DNA]</scope>
</reference>
<evidence type="ECO:0000256" key="1">
    <source>
        <dbReference type="SAM" id="Phobius"/>
    </source>
</evidence>
<evidence type="ECO:0000313" key="3">
    <source>
        <dbReference type="Proteomes" id="UP000034837"/>
    </source>
</evidence>